<feature type="compositionally biased region" description="Low complexity" evidence="3">
    <location>
        <begin position="1265"/>
        <end position="1277"/>
    </location>
</feature>
<dbReference type="EMBL" id="FMWP01000014">
    <property type="protein sequence ID" value="SCZ90877.1"/>
    <property type="molecule type" value="Genomic_DNA"/>
</dbReference>
<reference evidence="7" key="1">
    <citation type="submission" date="2016-10" db="EMBL/GenBank/DDBJ databases">
        <authorList>
            <person name="Jeantristanb JTB J.-T."/>
            <person name="Ricardo R."/>
        </authorList>
    </citation>
    <scope>NUCLEOTIDE SEQUENCE [LARGE SCALE GENOMIC DNA]</scope>
</reference>
<keyword evidence="4" id="KW-1133">Transmembrane helix</keyword>
<keyword evidence="7" id="KW-1185">Reference proteome</keyword>
<dbReference type="PANTHER" id="PTHR21601:SF0">
    <property type="entry name" value="PROTEIN SPA2-RELATED"/>
    <property type="match status" value="1"/>
</dbReference>
<dbReference type="GO" id="GO:1902716">
    <property type="term" value="C:cell cortex of growing cell tip"/>
    <property type="evidence" value="ECO:0007669"/>
    <property type="project" value="TreeGrafter"/>
</dbReference>
<feature type="region of interest" description="Disordered" evidence="3">
    <location>
        <begin position="1244"/>
        <end position="1277"/>
    </location>
</feature>
<dbReference type="Gene3D" id="3.30.40.10">
    <property type="entry name" value="Zinc/RING finger domain, C3HC4 (zinc finger)"/>
    <property type="match status" value="1"/>
</dbReference>
<evidence type="ECO:0000256" key="3">
    <source>
        <dbReference type="SAM" id="MobiDB-lite"/>
    </source>
</evidence>
<name>A0A2X0KEN0_9BASI</name>
<feature type="compositionally biased region" description="Low complexity" evidence="3">
    <location>
        <begin position="324"/>
        <end position="339"/>
    </location>
</feature>
<dbReference type="InterPro" id="IPR039892">
    <property type="entry name" value="Spa2/Sph1"/>
</dbReference>
<feature type="compositionally biased region" description="Low complexity" evidence="3">
    <location>
        <begin position="750"/>
        <end position="761"/>
    </location>
</feature>
<dbReference type="InterPro" id="IPR022018">
    <property type="entry name" value="GIT1_C"/>
</dbReference>
<keyword evidence="4" id="KW-0472">Membrane</keyword>
<evidence type="ECO:0000256" key="2">
    <source>
        <dbReference type="SAM" id="Coils"/>
    </source>
</evidence>
<dbReference type="InterPro" id="IPR013083">
    <property type="entry name" value="Znf_RING/FYVE/PHD"/>
</dbReference>
<feature type="domain" description="GIT Spa2 homology (SHD)" evidence="5">
    <location>
        <begin position="102"/>
        <end position="132"/>
    </location>
</feature>
<dbReference type="SMART" id="SM00555">
    <property type="entry name" value="GIT"/>
    <property type="match status" value="1"/>
</dbReference>
<dbReference type="Pfam" id="PF08518">
    <property type="entry name" value="GIT_SHD"/>
    <property type="match status" value="1"/>
</dbReference>
<dbReference type="Gene3D" id="1.20.120.330">
    <property type="entry name" value="Nucleotidyltransferases domain 2"/>
    <property type="match status" value="1"/>
</dbReference>
<dbReference type="STRING" id="289078.A0A2X0KEN0"/>
<dbReference type="SUPFAM" id="SSF57850">
    <property type="entry name" value="RING/U-box"/>
    <property type="match status" value="1"/>
</dbReference>
<feature type="compositionally biased region" description="Polar residues" evidence="3">
    <location>
        <begin position="851"/>
        <end position="876"/>
    </location>
</feature>
<feature type="compositionally biased region" description="Low complexity" evidence="3">
    <location>
        <begin position="8"/>
        <end position="30"/>
    </location>
</feature>
<dbReference type="GO" id="GO:0005078">
    <property type="term" value="F:MAP-kinase scaffold activity"/>
    <property type="evidence" value="ECO:0007669"/>
    <property type="project" value="TreeGrafter"/>
</dbReference>
<feature type="coiled-coil region" evidence="2">
    <location>
        <begin position="405"/>
        <end position="557"/>
    </location>
</feature>
<keyword evidence="1" id="KW-0677">Repeat</keyword>
<dbReference type="InterPro" id="IPR056439">
    <property type="entry name" value="VBS_C3G9"/>
</dbReference>
<feature type="compositionally biased region" description="Low complexity" evidence="3">
    <location>
        <begin position="778"/>
        <end position="797"/>
    </location>
</feature>
<protein>
    <submittedName>
        <fullName evidence="6">BZ3500_MvSof-1268-A1-R1_Chr1-3g02340 protein</fullName>
    </submittedName>
</protein>
<dbReference type="GO" id="GO:0005826">
    <property type="term" value="C:actomyosin contractile ring"/>
    <property type="evidence" value="ECO:0007669"/>
    <property type="project" value="TreeGrafter"/>
</dbReference>
<keyword evidence="4" id="KW-0812">Transmembrane</keyword>
<evidence type="ECO:0000313" key="6">
    <source>
        <dbReference type="EMBL" id="SCZ90877.1"/>
    </source>
</evidence>
<dbReference type="Pfam" id="PF12205">
    <property type="entry name" value="GIT1_C"/>
    <property type="match status" value="1"/>
</dbReference>
<feature type="compositionally biased region" description="Low complexity" evidence="3">
    <location>
        <begin position="1161"/>
        <end position="1171"/>
    </location>
</feature>
<evidence type="ECO:0000259" key="5">
    <source>
        <dbReference type="SMART" id="SM00555"/>
    </source>
</evidence>
<feature type="compositionally biased region" description="Polar residues" evidence="3">
    <location>
        <begin position="85"/>
        <end position="101"/>
    </location>
</feature>
<feature type="region of interest" description="Disordered" evidence="3">
    <location>
        <begin position="154"/>
        <end position="277"/>
    </location>
</feature>
<gene>
    <name evidence="6" type="ORF">BZ3500_MVSOF-1268-A1-R1_CHR1-3G02340</name>
</gene>
<feature type="region of interest" description="Disordered" evidence="3">
    <location>
        <begin position="778"/>
        <end position="943"/>
    </location>
</feature>
<feature type="compositionally biased region" description="Polar residues" evidence="3">
    <location>
        <begin position="894"/>
        <end position="909"/>
    </location>
</feature>
<dbReference type="Proteomes" id="UP000249723">
    <property type="component" value="Unassembled WGS sequence"/>
</dbReference>
<sequence>MSGNMPGALPSSASQHSNSSSQSKPAPLSLEQSRQVARTHFDALKGWLQRQGALANAWTRSYVLCPCPPWAEMFPALSAELTHAPTRSGSPLTSPSHSTSNAREKLTRLTRQQFQELSTDVYDELVRRSDEGAGQSMSKSRAASKVELTRATSDWGHLSASHPNLSRSVPCRSQRLSPQAESSTTKTRNSTPPKVQGPRQQRCRPRLTLSPFQQPSQPSSSGGSHLPRSDSVSRSTSAASSSAPLQGTSPIPPTPTNLAQQRRAPTPLGLSQNSSNDVVVPNKSTLVIEESAKSPALGGSNQLESSTPSSAFGSLTQHASAQISSVASVPGASPSFSSGARMVPNDYGQDANRQQSPPNRPGHAAQASEASSVGTRFIGGYGTSSSNDSSNRRNSWDHEAKEKLKADYEYKLTMLQSRIGELEREVDGARGDLKTRSIEQARLRDLEDQLRSHRDRNESQSLDIRNLRSELDRLSNEAATQARGDHDRAASDDLANELRAEVGSLVDELREVNAKYEDAVEGLNRERQAREKVEDDARMWKKKYEQTKTELRNLKATSQLFTATIKVDNDSFMPASPDGLLADVHISEFQTSIDDLLDAARSKEPSSVLTAARAIVAAVEKIDSDVQAIDPRRISALPPSEQDALAQTKDNIGATLSNLMTASKNHAMSFGVSPVSLVDAAASHVSTSVVELVRILKIRRTVSGSSGGRGLPSSSSNVTRGAAGGFEPMPSLSESPDVSNAPPPPAKQNGGTTVGSSWTGGMNSVKNVLGNFSLNRAASTTQQQQQQQAPAPASSAAPERDSREGGMLPSSSSLGSLSFARTPPPASSHGFGGKAEPNSWEQQIVRGGAPSASSSDYRQRDPQTASPTYGGTSNAPMPNAYGQPSQHDDRFASPQPTAYNGSDLVSPNSDYGGGCRDFRDDSAHQQQQHGRGSYDARDSYGDQMGQFRQGHEERVDQHEEERSFLEVNADAALGYTQNYIENQTEAIVHSIQSLLGAIRGGAQAEQLNENLTQIITIVSSIVAISRDALPLHSRPESEGILQDLAENCDKLSEMQSLAASGGGPSSTAFNKQTKQSMASASFGVAKSLKQLNGLLATRDDEENLPANGMSMRRRRRHSFPGNAGISPITVDGLPHGLLHSSSAAGGLNGHAISGIRCHSTGATSGGATASSPAVATIDSEGRAPRKVTTTPWVCHICSPVVTPCGHLFCWEHLHEWFTVASGITRAQCPVCKAPASASSVIPIYSVDGQDEDPREKPIPPRPRPAHSSTTNTSASTSSSFHSFTFDAGIFGALPGFSMAWNWSNDGPGWVQAPHGMRRGGVHGAGALQEESFLRNAFSRIFIFLFFAFFGKSVALNLSSKMN</sequence>
<evidence type="ECO:0000256" key="4">
    <source>
        <dbReference type="SAM" id="Phobius"/>
    </source>
</evidence>
<dbReference type="OrthoDB" id="5588096at2759"/>
<dbReference type="PANTHER" id="PTHR21601">
    <property type="entry name" value="SPA2 PROTEIN"/>
    <property type="match status" value="1"/>
</dbReference>
<organism evidence="6 7">
    <name type="scientific">Microbotryum saponariae</name>
    <dbReference type="NCBI Taxonomy" id="289078"/>
    <lineage>
        <taxon>Eukaryota</taxon>
        <taxon>Fungi</taxon>
        <taxon>Dikarya</taxon>
        <taxon>Basidiomycota</taxon>
        <taxon>Pucciniomycotina</taxon>
        <taxon>Microbotryomycetes</taxon>
        <taxon>Microbotryales</taxon>
        <taxon>Microbotryaceae</taxon>
        <taxon>Microbotryum</taxon>
    </lineage>
</organism>
<accession>A0A2X0KEN0</accession>
<dbReference type="Pfam" id="PF23742">
    <property type="entry name" value="VBS_C3G9"/>
    <property type="match status" value="1"/>
</dbReference>
<dbReference type="InterPro" id="IPR013724">
    <property type="entry name" value="GIT_SHD"/>
</dbReference>
<feature type="compositionally biased region" description="Low complexity" evidence="3">
    <location>
        <begin position="210"/>
        <end position="243"/>
    </location>
</feature>
<proteinExistence type="predicted"/>
<feature type="compositionally biased region" description="Polar residues" evidence="3">
    <location>
        <begin position="174"/>
        <end position="193"/>
    </location>
</feature>
<feature type="compositionally biased region" description="Low complexity" evidence="3">
    <location>
        <begin position="805"/>
        <end position="818"/>
    </location>
</feature>
<feature type="region of interest" description="Disordered" evidence="3">
    <location>
        <begin position="1"/>
        <end position="34"/>
    </location>
</feature>
<evidence type="ECO:0000256" key="1">
    <source>
        <dbReference type="ARBA" id="ARBA00022737"/>
    </source>
</evidence>
<feature type="region of interest" description="Disordered" evidence="3">
    <location>
        <begin position="703"/>
        <end position="762"/>
    </location>
</feature>
<feature type="region of interest" description="Disordered" evidence="3">
    <location>
        <begin position="84"/>
        <end position="105"/>
    </location>
</feature>
<keyword evidence="2" id="KW-0175">Coiled coil</keyword>
<evidence type="ECO:0000313" key="7">
    <source>
        <dbReference type="Proteomes" id="UP000249723"/>
    </source>
</evidence>
<feature type="compositionally biased region" description="Polar residues" evidence="3">
    <location>
        <begin position="299"/>
        <end position="323"/>
    </location>
</feature>
<feature type="region of interest" description="Disordered" evidence="3">
    <location>
        <begin position="1161"/>
        <end position="1182"/>
    </location>
</feature>
<feature type="region of interest" description="Disordered" evidence="3">
    <location>
        <begin position="292"/>
        <end position="397"/>
    </location>
</feature>
<feature type="transmembrane region" description="Helical" evidence="4">
    <location>
        <begin position="1336"/>
        <end position="1357"/>
    </location>
</feature>